<dbReference type="OrthoDB" id="9792162at2"/>
<keyword evidence="1" id="KW-0521">NADP</keyword>
<reference evidence="5" key="1">
    <citation type="submission" date="2016-10" db="EMBL/GenBank/DDBJ databases">
        <authorList>
            <person name="Varghese N."/>
            <person name="Submissions S."/>
        </authorList>
    </citation>
    <scope>NUCLEOTIDE SEQUENCE [LARGE SCALE GENOMIC DNA]</scope>
    <source>
        <strain evidence="5">FP5</strain>
    </source>
</reference>
<dbReference type="GO" id="GO:0016491">
    <property type="term" value="F:oxidoreductase activity"/>
    <property type="evidence" value="ECO:0007669"/>
    <property type="project" value="UniProtKB-KW"/>
</dbReference>
<dbReference type="InterPro" id="IPR051603">
    <property type="entry name" value="Zinc-ADH_QOR/CCCR"/>
</dbReference>
<evidence type="ECO:0000256" key="1">
    <source>
        <dbReference type="ARBA" id="ARBA00022857"/>
    </source>
</evidence>
<keyword evidence="5" id="KW-1185">Reference proteome</keyword>
<protein>
    <recommendedName>
        <fullName evidence="2">Zinc-type alcohol dehydrogenase-like protein</fullName>
    </recommendedName>
</protein>
<accession>A0A1I2N262</accession>
<feature type="domain" description="Enoyl reductase (ER)" evidence="3">
    <location>
        <begin position="17"/>
        <end position="338"/>
    </location>
</feature>
<dbReference type="SMART" id="SM00829">
    <property type="entry name" value="PKS_ER"/>
    <property type="match status" value="1"/>
</dbReference>
<dbReference type="InterPro" id="IPR014182">
    <property type="entry name" value="ADH_Zn_typ-1"/>
</dbReference>
<dbReference type="PANTHER" id="PTHR44154:SF1">
    <property type="entry name" value="QUINONE OXIDOREDUCTASE"/>
    <property type="match status" value="1"/>
</dbReference>
<dbReference type="Proteomes" id="UP000198897">
    <property type="component" value="Unassembled WGS sequence"/>
</dbReference>
<dbReference type="InterPro" id="IPR036291">
    <property type="entry name" value="NAD(P)-bd_dom_sf"/>
</dbReference>
<dbReference type="Pfam" id="PF13602">
    <property type="entry name" value="ADH_zinc_N_2"/>
    <property type="match status" value="1"/>
</dbReference>
<keyword evidence="2" id="KW-0479">Metal-binding</keyword>
<evidence type="ECO:0000259" key="3">
    <source>
        <dbReference type="SMART" id="SM00829"/>
    </source>
</evidence>
<keyword evidence="2" id="KW-0560">Oxidoreductase</keyword>
<dbReference type="SUPFAM" id="SSF51735">
    <property type="entry name" value="NAD(P)-binding Rossmann-fold domains"/>
    <property type="match status" value="1"/>
</dbReference>
<dbReference type="RefSeq" id="WP_089751993.1">
    <property type="nucleotide sequence ID" value="NZ_FOOG01000016.1"/>
</dbReference>
<evidence type="ECO:0000256" key="2">
    <source>
        <dbReference type="RuleBase" id="RU364000"/>
    </source>
</evidence>
<dbReference type="NCBIfam" id="TIGR02817">
    <property type="entry name" value="adh_fam_1"/>
    <property type="match status" value="1"/>
</dbReference>
<dbReference type="PANTHER" id="PTHR44154">
    <property type="entry name" value="QUINONE OXIDOREDUCTASE"/>
    <property type="match status" value="1"/>
</dbReference>
<dbReference type="Pfam" id="PF08240">
    <property type="entry name" value="ADH_N"/>
    <property type="match status" value="1"/>
</dbReference>
<dbReference type="AlphaFoldDB" id="A0A1I2N262"/>
<dbReference type="InterPro" id="IPR011032">
    <property type="entry name" value="GroES-like_sf"/>
</dbReference>
<organism evidence="4 5">
    <name type="scientific">Halobacillus alkaliphilus</name>
    <dbReference type="NCBI Taxonomy" id="396056"/>
    <lineage>
        <taxon>Bacteria</taxon>
        <taxon>Bacillati</taxon>
        <taxon>Bacillota</taxon>
        <taxon>Bacilli</taxon>
        <taxon>Bacillales</taxon>
        <taxon>Bacillaceae</taxon>
        <taxon>Halobacillus</taxon>
    </lineage>
</organism>
<evidence type="ECO:0000313" key="4">
    <source>
        <dbReference type="EMBL" id="SFF96949.1"/>
    </source>
</evidence>
<sequence length="341" mass="37519">MTEHMNAVGLYQHLPISEDNSLIDVTVDKPEASGHDILVKIKAVSVNPVDTKVRANGEDEDEPKILGYDAAGVVESVGEDVTSFEPGDEVYYAGVISRPGTNSDYHLVDERIAARKPQTLSFREAAALPLTGLTAWEALYERLGVSTDQDKNKGKSILIIGAAGGVGSIATQLANDAGLTVIGTASREETVNWAKDHGAHYTLNHRKPLPQQLRELEIEEVDYIFCLSSTAEHWDNMTEAIAPQGKICSIVETEDSLDLTALQQKSAAFVWEFMFTRPLFETEDMQEQQRILTRIAEKIDNNSVRTTLTETLTGLNAEQLREAHRKVESGKMIGKIVVEAE</sequence>
<comment type="similarity">
    <text evidence="2">Belongs to the zinc-containing alcohol dehydrogenase family. Quinone oxidoreductase subfamily.</text>
</comment>
<dbReference type="InterPro" id="IPR020843">
    <property type="entry name" value="ER"/>
</dbReference>
<gene>
    <name evidence="4" type="ORF">SAMN05216353_11653</name>
</gene>
<dbReference type="SUPFAM" id="SSF50129">
    <property type="entry name" value="GroES-like"/>
    <property type="match status" value="1"/>
</dbReference>
<dbReference type="Gene3D" id="3.90.180.10">
    <property type="entry name" value="Medium-chain alcohol dehydrogenases, catalytic domain"/>
    <property type="match status" value="1"/>
</dbReference>
<dbReference type="GO" id="GO:0008270">
    <property type="term" value="F:zinc ion binding"/>
    <property type="evidence" value="ECO:0007669"/>
    <property type="project" value="InterPro"/>
</dbReference>
<dbReference type="InterPro" id="IPR013154">
    <property type="entry name" value="ADH-like_N"/>
</dbReference>
<keyword evidence="2" id="KW-0862">Zinc</keyword>
<proteinExistence type="inferred from homology"/>
<dbReference type="Gene3D" id="3.40.50.720">
    <property type="entry name" value="NAD(P)-binding Rossmann-like Domain"/>
    <property type="match status" value="1"/>
</dbReference>
<evidence type="ECO:0000313" key="5">
    <source>
        <dbReference type="Proteomes" id="UP000198897"/>
    </source>
</evidence>
<dbReference type="EMBL" id="FOOG01000016">
    <property type="protein sequence ID" value="SFF96949.1"/>
    <property type="molecule type" value="Genomic_DNA"/>
</dbReference>
<name>A0A1I2N262_9BACI</name>
<dbReference type="CDD" id="cd08252">
    <property type="entry name" value="AL_MDR"/>
    <property type="match status" value="1"/>
</dbReference>